<reference evidence="1 2" key="1">
    <citation type="submission" date="2023-08" db="EMBL/GenBank/DDBJ databases">
        <title>The draft genome sequence of Paracraurococcus sp. LOR1-02.</title>
        <authorList>
            <person name="Kingkaew E."/>
            <person name="Tanasupawat S."/>
        </authorList>
    </citation>
    <scope>NUCLEOTIDE SEQUENCE [LARGE SCALE GENOMIC DNA]</scope>
    <source>
        <strain evidence="1 2">LOR1-02</strain>
    </source>
</reference>
<organism evidence="1 2">
    <name type="scientific">Paracraurococcus lichenis</name>
    <dbReference type="NCBI Taxonomy" id="3064888"/>
    <lineage>
        <taxon>Bacteria</taxon>
        <taxon>Pseudomonadati</taxon>
        <taxon>Pseudomonadota</taxon>
        <taxon>Alphaproteobacteria</taxon>
        <taxon>Acetobacterales</taxon>
        <taxon>Roseomonadaceae</taxon>
        <taxon>Paracraurococcus</taxon>
    </lineage>
</organism>
<dbReference type="RefSeq" id="WP_305109004.1">
    <property type="nucleotide sequence ID" value="NZ_JAUTWS010000175.1"/>
</dbReference>
<protein>
    <submittedName>
        <fullName evidence="1">Uncharacterized protein</fullName>
    </submittedName>
</protein>
<proteinExistence type="predicted"/>
<keyword evidence="2" id="KW-1185">Reference proteome</keyword>
<comment type="caution">
    <text evidence="1">The sequence shown here is derived from an EMBL/GenBank/DDBJ whole genome shotgun (WGS) entry which is preliminary data.</text>
</comment>
<dbReference type="Proteomes" id="UP001243009">
    <property type="component" value="Unassembled WGS sequence"/>
</dbReference>
<evidence type="ECO:0000313" key="1">
    <source>
        <dbReference type="EMBL" id="MDO9714164.1"/>
    </source>
</evidence>
<dbReference type="EMBL" id="JAUTWS010000175">
    <property type="protein sequence ID" value="MDO9714164.1"/>
    <property type="molecule type" value="Genomic_DNA"/>
</dbReference>
<evidence type="ECO:0000313" key="2">
    <source>
        <dbReference type="Proteomes" id="UP001243009"/>
    </source>
</evidence>
<name>A0ABT9EDJ4_9PROT</name>
<accession>A0ABT9EDJ4</accession>
<gene>
    <name evidence="1" type="ORF">Q7A36_38065</name>
</gene>
<sequence length="79" mass="8556">MNVAQADRQGQQVAQDLDAPRYELRQISVRATTTWGSQVLVTASSNSLSSSRTAGEKTSSSAALALCFCWCSRSTDGRW</sequence>